<sequence>MQNAKKTQKTLNVPDDLELTKITIPDIPKDIIFPDELNRYLRDQVQYLTHENGMLYKNLSNAELQIKESTTKINSLTSQLEEYQTCPKNSLASSTANLASSKIVELSKKLRERTSEMETYKTKCSKLEQYILELEKNKDQFKKDNVAQVEKPKNALEEQIKTLQEKLNSTHSKLCEARNSNTQLKNDLKMANKLLQQEVGESFETLVNSNTNWRGRAQIICDLQQKNIDLKEKLKMYQEKEKSQNNHENPMQNIKQDKRVENLTKENAELKNSFQGIKRKFDALKARNKVLESESTVLRSKVSAISEQNDRDHQLIATLTTKVSHAQETQNEAVYHKQLTIQKLEQENKSLQLELAKQTCKLDNYQAQIEEQKQEMENLSEKIRKQYPFSPPNTAATDTKAINQLQAERLRLLELTKLANERLESERAAHAATQSRFRMERQKAAKLEAKVARLELDQQTDRNSTYSAYSSKSRESDNSAKDRLELAEETIKALETRLQIERQEHKTDIDEFTKILRNYGYVQNTDRISNPT</sequence>
<dbReference type="AlphaFoldDB" id="A0A8K0D743"/>
<feature type="coiled-coil region" evidence="1">
    <location>
        <begin position="253"/>
        <end position="294"/>
    </location>
</feature>
<comment type="caution">
    <text evidence="3">The sequence shown here is derived from an EMBL/GenBank/DDBJ whole genome shotgun (WGS) entry which is preliminary data.</text>
</comment>
<evidence type="ECO:0000256" key="2">
    <source>
        <dbReference type="SAM" id="MobiDB-lite"/>
    </source>
</evidence>
<feature type="coiled-coil region" evidence="1">
    <location>
        <begin position="334"/>
        <end position="386"/>
    </location>
</feature>
<proteinExistence type="predicted"/>
<reference evidence="3" key="1">
    <citation type="submission" date="2019-08" db="EMBL/GenBank/DDBJ databases">
        <title>The genome of the North American firefly Photinus pyralis.</title>
        <authorList>
            <consortium name="Photinus pyralis genome working group"/>
            <person name="Fallon T.R."/>
            <person name="Sander Lower S.E."/>
            <person name="Weng J.-K."/>
        </authorList>
    </citation>
    <scope>NUCLEOTIDE SEQUENCE</scope>
    <source>
        <strain evidence="3">TRF0915ILg1</strain>
        <tissue evidence="3">Whole body</tissue>
    </source>
</reference>
<dbReference type="Proteomes" id="UP000801492">
    <property type="component" value="Unassembled WGS sequence"/>
</dbReference>
<dbReference type="PANTHER" id="PTHR31935">
    <property type="entry name" value="COILED-COIL DOMAIN-CONTAINING PROTEIN 13"/>
    <property type="match status" value="1"/>
</dbReference>
<dbReference type="InterPro" id="IPR038929">
    <property type="entry name" value="CCDC13"/>
</dbReference>
<evidence type="ECO:0000313" key="4">
    <source>
        <dbReference type="Proteomes" id="UP000801492"/>
    </source>
</evidence>
<feature type="compositionally biased region" description="Basic and acidic residues" evidence="2">
    <location>
        <begin position="472"/>
        <end position="483"/>
    </location>
</feature>
<feature type="region of interest" description="Disordered" evidence="2">
    <location>
        <begin position="456"/>
        <end position="483"/>
    </location>
</feature>
<evidence type="ECO:0000256" key="1">
    <source>
        <dbReference type="SAM" id="Coils"/>
    </source>
</evidence>
<dbReference type="EMBL" id="VTPC01005712">
    <property type="protein sequence ID" value="KAF2895735.1"/>
    <property type="molecule type" value="Genomic_DNA"/>
</dbReference>
<evidence type="ECO:0000313" key="3">
    <source>
        <dbReference type="EMBL" id="KAF2895735.1"/>
    </source>
</evidence>
<gene>
    <name evidence="3" type="ORF">ILUMI_10439</name>
</gene>
<accession>A0A8K0D743</accession>
<evidence type="ECO:0008006" key="5">
    <source>
        <dbReference type="Google" id="ProtNLM"/>
    </source>
</evidence>
<dbReference type="OrthoDB" id="10070368at2759"/>
<keyword evidence="4" id="KW-1185">Reference proteome</keyword>
<dbReference type="GO" id="GO:0034451">
    <property type="term" value="C:centriolar satellite"/>
    <property type="evidence" value="ECO:0007669"/>
    <property type="project" value="TreeGrafter"/>
</dbReference>
<keyword evidence="1" id="KW-0175">Coiled coil</keyword>
<dbReference type="GO" id="GO:1905515">
    <property type="term" value="P:non-motile cilium assembly"/>
    <property type="evidence" value="ECO:0007669"/>
    <property type="project" value="TreeGrafter"/>
</dbReference>
<dbReference type="PANTHER" id="PTHR31935:SF1">
    <property type="entry name" value="COILED-COIL DOMAIN-CONTAINING PROTEIN 13"/>
    <property type="match status" value="1"/>
</dbReference>
<dbReference type="GO" id="GO:0031122">
    <property type="term" value="P:cytoplasmic microtubule organization"/>
    <property type="evidence" value="ECO:0007669"/>
    <property type="project" value="TreeGrafter"/>
</dbReference>
<dbReference type="Gene3D" id="1.20.5.1000">
    <property type="entry name" value="arf6 gtpase in complex with a specific effector, jip4"/>
    <property type="match status" value="1"/>
</dbReference>
<name>A0A8K0D743_IGNLU</name>
<feature type="compositionally biased region" description="Polar residues" evidence="2">
    <location>
        <begin position="461"/>
        <end position="471"/>
    </location>
</feature>
<organism evidence="3 4">
    <name type="scientific">Ignelater luminosus</name>
    <name type="common">Cucubano</name>
    <name type="synonym">Pyrophorus luminosus</name>
    <dbReference type="NCBI Taxonomy" id="2038154"/>
    <lineage>
        <taxon>Eukaryota</taxon>
        <taxon>Metazoa</taxon>
        <taxon>Ecdysozoa</taxon>
        <taxon>Arthropoda</taxon>
        <taxon>Hexapoda</taxon>
        <taxon>Insecta</taxon>
        <taxon>Pterygota</taxon>
        <taxon>Neoptera</taxon>
        <taxon>Endopterygota</taxon>
        <taxon>Coleoptera</taxon>
        <taxon>Polyphaga</taxon>
        <taxon>Elateriformia</taxon>
        <taxon>Elateroidea</taxon>
        <taxon>Elateridae</taxon>
        <taxon>Agrypninae</taxon>
        <taxon>Pyrophorini</taxon>
        <taxon>Ignelater</taxon>
    </lineage>
</organism>
<feature type="coiled-coil region" evidence="1">
    <location>
        <begin position="117"/>
        <end position="173"/>
    </location>
</feature>
<protein>
    <recommendedName>
        <fullName evidence="5">Coiled-coil domain-containing protein 13</fullName>
    </recommendedName>
</protein>